<keyword evidence="3" id="KW-0408">Iron</keyword>
<dbReference type="InterPro" id="IPR026992">
    <property type="entry name" value="DIOX_N"/>
</dbReference>
<dbReference type="Proteomes" id="UP001515500">
    <property type="component" value="Unplaced"/>
</dbReference>
<gene>
    <name evidence="6" type="primary">LOC120256195</name>
</gene>
<evidence type="ECO:0000256" key="1">
    <source>
        <dbReference type="ARBA" id="ARBA00022723"/>
    </source>
</evidence>
<dbReference type="AlphaFoldDB" id="A0AB40AYQ9"/>
<protein>
    <submittedName>
        <fullName evidence="6">Uncharacterized protein LOC120256195</fullName>
    </submittedName>
</protein>
<dbReference type="SUPFAM" id="SSF51197">
    <property type="entry name" value="Clavaminate synthase-like"/>
    <property type="match status" value="1"/>
</dbReference>
<keyword evidence="1" id="KW-0479">Metal-binding</keyword>
<dbReference type="Pfam" id="PF14226">
    <property type="entry name" value="DIOX_N"/>
    <property type="match status" value="1"/>
</dbReference>
<dbReference type="InterPro" id="IPR027443">
    <property type="entry name" value="IPNS-like_sf"/>
</dbReference>
<accession>A0AB40AYQ9</accession>
<keyword evidence="2" id="KW-0560">Oxidoreductase</keyword>
<evidence type="ECO:0000313" key="6">
    <source>
        <dbReference type="RefSeq" id="XP_039119869.1"/>
    </source>
</evidence>
<sequence length="127" mass="14958">MGFQIDPAFIQAIEHRPKPTISDAGNIPLVDLSPLLHHQIRQILLSRFEVVAREFFALLAKEKKKVKKREVNPMGYYDVEHTKSVRDWREMFGFSLTEWETELLRLENQWPKSPPKMSYIISEVGRH</sequence>
<proteinExistence type="predicted"/>
<evidence type="ECO:0000256" key="3">
    <source>
        <dbReference type="ARBA" id="ARBA00023004"/>
    </source>
</evidence>
<feature type="domain" description="Non-haem dioxygenase N-terminal" evidence="4">
    <location>
        <begin position="37"/>
        <end position="112"/>
    </location>
</feature>
<dbReference type="Gene3D" id="2.60.120.330">
    <property type="entry name" value="B-lactam Antibiotic, Isopenicillin N Synthase, Chain"/>
    <property type="match status" value="1"/>
</dbReference>
<name>A0AB40AYQ9_DIOCR</name>
<dbReference type="RefSeq" id="XP_039119869.1">
    <property type="nucleotide sequence ID" value="XM_039263935.1"/>
</dbReference>
<dbReference type="GO" id="GO:0046872">
    <property type="term" value="F:metal ion binding"/>
    <property type="evidence" value="ECO:0007669"/>
    <property type="project" value="UniProtKB-KW"/>
</dbReference>
<dbReference type="GO" id="GO:0016491">
    <property type="term" value="F:oxidoreductase activity"/>
    <property type="evidence" value="ECO:0007669"/>
    <property type="project" value="UniProtKB-KW"/>
</dbReference>
<keyword evidence="5" id="KW-1185">Reference proteome</keyword>
<evidence type="ECO:0000256" key="2">
    <source>
        <dbReference type="ARBA" id="ARBA00023002"/>
    </source>
</evidence>
<evidence type="ECO:0000313" key="5">
    <source>
        <dbReference type="Proteomes" id="UP001515500"/>
    </source>
</evidence>
<dbReference type="GeneID" id="120256195"/>
<organism evidence="5 6">
    <name type="scientific">Dioscorea cayennensis subsp. rotundata</name>
    <name type="common">White Guinea yam</name>
    <name type="synonym">Dioscorea rotundata</name>
    <dbReference type="NCBI Taxonomy" id="55577"/>
    <lineage>
        <taxon>Eukaryota</taxon>
        <taxon>Viridiplantae</taxon>
        <taxon>Streptophyta</taxon>
        <taxon>Embryophyta</taxon>
        <taxon>Tracheophyta</taxon>
        <taxon>Spermatophyta</taxon>
        <taxon>Magnoliopsida</taxon>
        <taxon>Liliopsida</taxon>
        <taxon>Dioscoreales</taxon>
        <taxon>Dioscoreaceae</taxon>
        <taxon>Dioscorea</taxon>
    </lineage>
</organism>
<reference evidence="6" key="1">
    <citation type="submission" date="2025-08" db="UniProtKB">
        <authorList>
            <consortium name="RefSeq"/>
        </authorList>
    </citation>
    <scope>IDENTIFICATION</scope>
</reference>
<evidence type="ECO:0000259" key="4">
    <source>
        <dbReference type="Pfam" id="PF14226"/>
    </source>
</evidence>